<protein>
    <submittedName>
        <fullName evidence="1">Uncharacterized protein</fullName>
    </submittedName>
</protein>
<proteinExistence type="predicted"/>
<dbReference type="Proteomes" id="UP000837857">
    <property type="component" value="Chromosome 7"/>
</dbReference>
<feature type="non-terminal residue" evidence="1">
    <location>
        <position position="80"/>
    </location>
</feature>
<gene>
    <name evidence="1" type="ORF">IPOD504_LOCUS16142</name>
</gene>
<organism evidence="1 2">
    <name type="scientific">Iphiclides podalirius</name>
    <name type="common">scarce swallowtail</name>
    <dbReference type="NCBI Taxonomy" id="110791"/>
    <lineage>
        <taxon>Eukaryota</taxon>
        <taxon>Metazoa</taxon>
        <taxon>Ecdysozoa</taxon>
        <taxon>Arthropoda</taxon>
        <taxon>Hexapoda</taxon>
        <taxon>Insecta</taxon>
        <taxon>Pterygota</taxon>
        <taxon>Neoptera</taxon>
        <taxon>Endopterygota</taxon>
        <taxon>Lepidoptera</taxon>
        <taxon>Glossata</taxon>
        <taxon>Ditrysia</taxon>
        <taxon>Papilionoidea</taxon>
        <taxon>Papilionidae</taxon>
        <taxon>Papilioninae</taxon>
        <taxon>Iphiclides</taxon>
    </lineage>
</organism>
<keyword evidence="2" id="KW-1185">Reference proteome</keyword>
<sequence>MPMSLGLGNRGWQKRGAAIAPAASLINEVRLRAVIGDGLDVDKRHSDWPIGRNFARSRLRDLRRGSRYPLGPTQPSRRGF</sequence>
<name>A0ABN8J4U0_9NEOP</name>
<accession>A0ABN8J4U0</accession>
<reference evidence="1" key="1">
    <citation type="submission" date="2022-03" db="EMBL/GenBank/DDBJ databases">
        <authorList>
            <person name="Martin H S."/>
        </authorList>
    </citation>
    <scope>NUCLEOTIDE SEQUENCE</scope>
</reference>
<dbReference type="EMBL" id="OW152819">
    <property type="protein sequence ID" value="CAH2074582.1"/>
    <property type="molecule type" value="Genomic_DNA"/>
</dbReference>
<evidence type="ECO:0000313" key="2">
    <source>
        <dbReference type="Proteomes" id="UP000837857"/>
    </source>
</evidence>
<evidence type="ECO:0000313" key="1">
    <source>
        <dbReference type="EMBL" id="CAH2074582.1"/>
    </source>
</evidence>